<dbReference type="PROSITE" id="PS50011">
    <property type="entry name" value="PROTEIN_KINASE_DOM"/>
    <property type="match status" value="1"/>
</dbReference>
<dbReference type="Gene3D" id="1.10.510.10">
    <property type="entry name" value="Transferase(Phosphotransferase) domain 1"/>
    <property type="match status" value="1"/>
</dbReference>
<feature type="region of interest" description="Disordered" evidence="1">
    <location>
        <begin position="18"/>
        <end position="38"/>
    </location>
</feature>
<evidence type="ECO:0000313" key="4">
    <source>
        <dbReference type="Proteomes" id="UP000248340"/>
    </source>
</evidence>
<sequence length="343" mass="39689">MYPQTPYHLGFEFVIREHHPPNETPDDHEFSRSQDPLPGRFGEKELRLRVCKGLRVGSGYSAQVAVVQEVLSGRPPKHAGSLHRDPDELGPRMVAKLYDPRYLGPSSGRTWTQVVHFMDEQYVRESAAYRHLLDHGLQQHIPQYYGSWSTHTADPASKEPCEVRLILTELVEGMDMRQLRAESFSLAERQTIMRRIVTIESEFYACDLRHCDIYPRNVIIARPDSRYKKAGKDKAAGPLRITVIDFGLARVGRSWFDVNSGNCLSSDLLPGTYISPIVRWWQKDAEMESWGDWVTWDWNKWLADTFSADLPHITRCMLKWVHPLKRKDPFFKQFEKRGSCDAC</sequence>
<feature type="domain" description="Protein kinase" evidence="2">
    <location>
        <begin position="50"/>
        <end position="343"/>
    </location>
</feature>
<dbReference type="GO" id="GO:0004672">
    <property type="term" value="F:protein kinase activity"/>
    <property type="evidence" value="ECO:0007669"/>
    <property type="project" value="InterPro"/>
</dbReference>
<protein>
    <recommendedName>
        <fullName evidence="2">Protein kinase domain-containing protein</fullName>
    </recommendedName>
</protein>
<dbReference type="GeneID" id="37142169"/>
<dbReference type="AlphaFoldDB" id="A0A319C388"/>
<evidence type="ECO:0000256" key="1">
    <source>
        <dbReference type="SAM" id="MobiDB-lite"/>
    </source>
</evidence>
<name>A0A319C388_9EURO</name>
<reference evidence="3 4" key="1">
    <citation type="submission" date="2016-12" db="EMBL/GenBank/DDBJ databases">
        <title>The genomes of Aspergillus section Nigri reveals drivers in fungal speciation.</title>
        <authorList>
            <consortium name="DOE Joint Genome Institute"/>
            <person name="Vesth T.C."/>
            <person name="Nybo J."/>
            <person name="Theobald S."/>
            <person name="Brandl J."/>
            <person name="Frisvad J.C."/>
            <person name="Nielsen K.F."/>
            <person name="Lyhne E.K."/>
            <person name="Kogle M.E."/>
            <person name="Kuo A."/>
            <person name="Riley R."/>
            <person name="Clum A."/>
            <person name="Nolan M."/>
            <person name="Lipzen A."/>
            <person name="Salamov A."/>
            <person name="Henrissat B."/>
            <person name="Wiebenga A."/>
            <person name="De Vries R.P."/>
            <person name="Grigoriev I.V."/>
            <person name="Mortensen U.H."/>
            <person name="Andersen M.R."/>
            <person name="Baker S.E."/>
        </authorList>
    </citation>
    <scope>NUCLEOTIDE SEQUENCE [LARGE SCALE GENOMIC DNA]</scope>
    <source>
        <strain evidence="3 4">CBS 121591</strain>
    </source>
</reference>
<dbReference type="Proteomes" id="UP000248340">
    <property type="component" value="Unassembled WGS sequence"/>
</dbReference>
<dbReference type="GO" id="GO:0005524">
    <property type="term" value="F:ATP binding"/>
    <property type="evidence" value="ECO:0007669"/>
    <property type="project" value="InterPro"/>
</dbReference>
<keyword evidence="4" id="KW-1185">Reference proteome</keyword>
<evidence type="ECO:0000259" key="2">
    <source>
        <dbReference type="PROSITE" id="PS50011"/>
    </source>
</evidence>
<feature type="compositionally biased region" description="Basic and acidic residues" evidence="1">
    <location>
        <begin position="18"/>
        <end position="32"/>
    </location>
</feature>
<dbReference type="EMBL" id="KZ821718">
    <property type="protein sequence ID" value="PYH79585.1"/>
    <property type="molecule type" value="Genomic_DNA"/>
</dbReference>
<dbReference type="RefSeq" id="XP_025489785.1">
    <property type="nucleotide sequence ID" value="XM_025639427.1"/>
</dbReference>
<accession>A0A319C388</accession>
<dbReference type="InterPro" id="IPR000719">
    <property type="entry name" value="Prot_kinase_dom"/>
</dbReference>
<dbReference type="VEuPathDB" id="FungiDB:BO82DRAFT_404220"/>
<gene>
    <name evidence="3" type="ORF">BO82DRAFT_404220</name>
</gene>
<proteinExistence type="predicted"/>
<dbReference type="InterPro" id="IPR011009">
    <property type="entry name" value="Kinase-like_dom_sf"/>
</dbReference>
<organism evidence="3 4">
    <name type="scientific">Aspergillus uvarum CBS 121591</name>
    <dbReference type="NCBI Taxonomy" id="1448315"/>
    <lineage>
        <taxon>Eukaryota</taxon>
        <taxon>Fungi</taxon>
        <taxon>Dikarya</taxon>
        <taxon>Ascomycota</taxon>
        <taxon>Pezizomycotina</taxon>
        <taxon>Eurotiomycetes</taxon>
        <taxon>Eurotiomycetidae</taxon>
        <taxon>Eurotiales</taxon>
        <taxon>Aspergillaceae</taxon>
        <taxon>Aspergillus</taxon>
        <taxon>Aspergillus subgen. Circumdati</taxon>
    </lineage>
</organism>
<dbReference type="SUPFAM" id="SSF56112">
    <property type="entry name" value="Protein kinase-like (PK-like)"/>
    <property type="match status" value="1"/>
</dbReference>
<dbReference type="OrthoDB" id="4267316at2759"/>
<evidence type="ECO:0000313" key="3">
    <source>
        <dbReference type="EMBL" id="PYH79585.1"/>
    </source>
</evidence>